<keyword evidence="1" id="KW-0472">Membrane</keyword>
<comment type="caution">
    <text evidence="2">The sequence shown here is derived from an EMBL/GenBank/DDBJ whole genome shotgun (WGS) entry which is preliminary data.</text>
</comment>
<dbReference type="AlphaFoldDB" id="A0A2N5ZFX7"/>
<accession>A0A2N5ZFX7</accession>
<evidence type="ECO:0008006" key="4">
    <source>
        <dbReference type="Google" id="ProtNLM"/>
    </source>
</evidence>
<keyword evidence="1" id="KW-1133">Transmembrane helix</keyword>
<proteinExistence type="predicted"/>
<evidence type="ECO:0000256" key="1">
    <source>
        <dbReference type="SAM" id="Phobius"/>
    </source>
</evidence>
<organism evidence="2 3">
    <name type="scientific">Muiribacterium halophilum</name>
    <dbReference type="NCBI Taxonomy" id="2053465"/>
    <lineage>
        <taxon>Bacteria</taxon>
        <taxon>Candidatus Muiribacteriota</taxon>
        <taxon>Candidatus Muiribacteriia</taxon>
        <taxon>Candidatus Muiribacteriales</taxon>
        <taxon>Candidatus Muiribacteriaceae</taxon>
        <taxon>Candidatus Muiribacterium</taxon>
    </lineage>
</organism>
<evidence type="ECO:0000313" key="3">
    <source>
        <dbReference type="Proteomes" id="UP000234857"/>
    </source>
</evidence>
<dbReference type="EMBL" id="PKTG01000085">
    <property type="protein sequence ID" value="PLX17524.1"/>
    <property type="molecule type" value="Genomic_DNA"/>
</dbReference>
<dbReference type="Proteomes" id="UP000234857">
    <property type="component" value="Unassembled WGS sequence"/>
</dbReference>
<sequence>MRSYELKFLIIIILLLTINVFTFAYSASDFAYLSEIDRNFLKGNIYFIDLDQQILQKSFNSMNDIRLFDLDGANIDYKMISLKGSYSEPEFVKIIKKDKDENGNQRLYIVTDNKTKEFFSIESSSFEYDFKVIIEASVDGKLFNKVGEDNIYSVSNLSGVLKNKIYLSSGKRSRYFRFTFLDTHDVLEKEFSKHDLLKKVKTNSKDFIYDVKITTTYIGRPLKKYDRLVINNPDFKDDGEKYVYESSFKLPLEEIDLNISNPIFLRNVKIFVSSKDSKFSLNKEVNIYRMILAQGVGNTSIKLDGSYFDRIRIELEKKKGRPFRVNQLSYKWIRKRIYFTVKKNLSRIFFGIGNANLSEKDDAFGDLFKGQDLQTISAVNVKLIDLKRSQEYKKKPVKFEKPKEKSFVDKYLFHIILFIIAFIIIVWILFQFKEES</sequence>
<keyword evidence="1" id="KW-0812">Transmembrane</keyword>
<evidence type="ECO:0000313" key="2">
    <source>
        <dbReference type="EMBL" id="PLX17524.1"/>
    </source>
</evidence>
<feature type="transmembrane region" description="Helical" evidence="1">
    <location>
        <begin position="411"/>
        <end position="430"/>
    </location>
</feature>
<gene>
    <name evidence="2" type="ORF">C0601_07135</name>
</gene>
<name>A0A2N5ZFX7_MUIH1</name>
<reference evidence="2 3" key="1">
    <citation type="submission" date="2017-11" db="EMBL/GenBank/DDBJ databases">
        <title>Genome-resolved metagenomics identifies genetic mobility, metabolic interactions, and unexpected diversity in perchlorate-reducing communities.</title>
        <authorList>
            <person name="Barnum T.P."/>
            <person name="Figueroa I.A."/>
            <person name="Carlstrom C.I."/>
            <person name="Lucas L.N."/>
            <person name="Engelbrektson A.L."/>
            <person name="Coates J.D."/>
        </authorList>
    </citation>
    <scope>NUCLEOTIDE SEQUENCE [LARGE SCALE GENOMIC DNA]</scope>
    <source>
        <strain evidence="2">BM706</strain>
    </source>
</reference>
<protein>
    <recommendedName>
        <fullName evidence="4">DUF3999 domain-containing protein</fullName>
    </recommendedName>
</protein>